<reference evidence="3 4" key="1">
    <citation type="journal article" date="2022" name="Environ. Microbiol. Rep.">
        <title>Eco-phylogenetic analyses reveal divergent evolution of vitamin B12 metabolism in the marine bacterial family 'Psychromonadaceae'.</title>
        <authorList>
            <person name="Jin X."/>
            <person name="Yang Y."/>
            <person name="Cao H."/>
            <person name="Gao B."/>
            <person name="Zhao Z."/>
        </authorList>
    </citation>
    <scope>NUCLEOTIDE SEQUENCE [LARGE SCALE GENOMIC DNA]</scope>
    <source>
        <strain evidence="3 4">MKS20</strain>
    </source>
</reference>
<dbReference type="Pfam" id="PF01928">
    <property type="entry name" value="CYTH"/>
    <property type="match status" value="1"/>
</dbReference>
<dbReference type="RefSeq" id="WP_233053639.1">
    <property type="nucleotide sequence ID" value="NZ_JAIMJA010000014.1"/>
</dbReference>
<dbReference type="Gene3D" id="2.40.320.10">
    <property type="entry name" value="Hypothetical Protein Pfu-838710-001"/>
    <property type="match status" value="1"/>
</dbReference>
<dbReference type="PROSITE" id="PS51707">
    <property type="entry name" value="CYTH"/>
    <property type="match status" value="1"/>
</dbReference>
<keyword evidence="4" id="KW-1185">Reference proteome</keyword>
<dbReference type="SUPFAM" id="SSF55154">
    <property type="entry name" value="CYTH-like phosphatases"/>
    <property type="match status" value="1"/>
</dbReference>
<feature type="domain" description="CHAD" evidence="2">
    <location>
        <begin position="218"/>
        <end position="477"/>
    </location>
</feature>
<organism evidence="3 4">
    <name type="scientific">Motilimonas cestriensis</name>
    <dbReference type="NCBI Taxonomy" id="2742685"/>
    <lineage>
        <taxon>Bacteria</taxon>
        <taxon>Pseudomonadati</taxon>
        <taxon>Pseudomonadota</taxon>
        <taxon>Gammaproteobacteria</taxon>
        <taxon>Alteromonadales</taxon>
        <taxon>Alteromonadales genera incertae sedis</taxon>
        <taxon>Motilimonas</taxon>
    </lineage>
</organism>
<protein>
    <submittedName>
        <fullName evidence="3">CYTH and CHAD domain-containing protein</fullName>
    </submittedName>
</protein>
<dbReference type="InterPro" id="IPR038186">
    <property type="entry name" value="CHAD_dom_sf"/>
</dbReference>
<name>A0ABS8WBV8_9GAMM</name>
<dbReference type="InterPro" id="IPR039013">
    <property type="entry name" value="YgiF"/>
</dbReference>
<accession>A0ABS8WBV8</accession>
<dbReference type="Gene3D" id="1.40.20.10">
    <property type="entry name" value="CHAD domain"/>
    <property type="match status" value="1"/>
</dbReference>
<evidence type="ECO:0000313" key="3">
    <source>
        <dbReference type="EMBL" id="MCE2595975.1"/>
    </source>
</evidence>
<gene>
    <name evidence="3" type="ORF">K6Y31_14270</name>
</gene>
<feature type="domain" description="CYTH" evidence="1">
    <location>
        <begin position="2"/>
        <end position="203"/>
    </location>
</feature>
<dbReference type="PANTHER" id="PTHR39569:SF1">
    <property type="entry name" value="INORGANIC TRIPHOSPHATASE"/>
    <property type="match status" value="1"/>
</dbReference>
<evidence type="ECO:0000259" key="2">
    <source>
        <dbReference type="PROSITE" id="PS51708"/>
    </source>
</evidence>
<evidence type="ECO:0000313" key="4">
    <source>
        <dbReference type="Proteomes" id="UP001201273"/>
    </source>
</evidence>
<dbReference type="PANTHER" id="PTHR39569">
    <property type="entry name" value="INORGANIC TRIPHOSPHATASE"/>
    <property type="match status" value="1"/>
</dbReference>
<dbReference type="CDD" id="cd07756">
    <property type="entry name" value="CYTH-like_Pase_CHAD"/>
    <property type="match status" value="1"/>
</dbReference>
<proteinExistence type="predicted"/>
<sequence length="497" mass="56811">MDTEVEIKFFVSRKAGEKLPELLKNYQICTQNEHDLQNVYFDTSERLLKKRGIGLRVRSHDGKNEQTIKLRGSVVGGLHQRPEYNEPIAGIQPELARFKGDIWPEDLSLSEIQQALIPIFSNDFTRQTWVIDINGEGLVEVAFDLGEIHSKGQTEKICEIELELLKGHEGLLFQLGQDIATLPGARLVNVSKAQRGFALASGVTSPPVNLSFVPIASTDTVFAGLQQVFSFALQHWQYHEHLYLQHQMPALSNMRDGVHLMHQGLLLFSPYIPKELRVTWLADLNWLSSKLKCIDRYYALSTLTADKGNYIKKLEKIKPLRQQLKAELKTLPHYKQMKRLFTSERYCKLVLNISAWLVGLSKMTPPTDHPSMAEFAKQALDNSWQELQSSPLVQASELSSSQYIALQGLLSRNLMVGLCLGGDSEPQKRDNFRFPWLDILQGMTELKLLKPIYDYLETEQDEEAQEKILKWLKRKEGSLLLAMDQSRQQALTHPVYW</sequence>
<dbReference type="Proteomes" id="UP001201273">
    <property type="component" value="Unassembled WGS sequence"/>
</dbReference>
<comment type="caution">
    <text evidence="3">The sequence shown here is derived from an EMBL/GenBank/DDBJ whole genome shotgun (WGS) entry which is preliminary data.</text>
</comment>
<dbReference type="InterPro" id="IPR023577">
    <property type="entry name" value="CYTH_domain"/>
</dbReference>
<dbReference type="EMBL" id="JAIMJA010000014">
    <property type="protein sequence ID" value="MCE2595975.1"/>
    <property type="molecule type" value="Genomic_DNA"/>
</dbReference>
<dbReference type="InterPro" id="IPR007899">
    <property type="entry name" value="CHAD_dom"/>
</dbReference>
<dbReference type="PROSITE" id="PS51708">
    <property type="entry name" value="CHAD"/>
    <property type="match status" value="1"/>
</dbReference>
<dbReference type="InterPro" id="IPR033469">
    <property type="entry name" value="CYTH-like_dom_sf"/>
</dbReference>
<dbReference type="Pfam" id="PF05235">
    <property type="entry name" value="CHAD"/>
    <property type="match status" value="1"/>
</dbReference>
<evidence type="ECO:0000259" key="1">
    <source>
        <dbReference type="PROSITE" id="PS51707"/>
    </source>
</evidence>
<dbReference type="SMART" id="SM01118">
    <property type="entry name" value="CYTH"/>
    <property type="match status" value="1"/>
</dbReference>